<accession>A0AAV7UC37</accession>
<dbReference type="AlphaFoldDB" id="A0AAV7UC37"/>
<gene>
    <name evidence="1" type="ORF">NDU88_002785</name>
</gene>
<organism evidence="1 2">
    <name type="scientific">Pleurodeles waltl</name>
    <name type="common">Iberian ribbed newt</name>
    <dbReference type="NCBI Taxonomy" id="8319"/>
    <lineage>
        <taxon>Eukaryota</taxon>
        <taxon>Metazoa</taxon>
        <taxon>Chordata</taxon>
        <taxon>Craniata</taxon>
        <taxon>Vertebrata</taxon>
        <taxon>Euteleostomi</taxon>
        <taxon>Amphibia</taxon>
        <taxon>Batrachia</taxon>
        <taxon>Caudata</taxon>
        <taxon>Salamandroidea</taxon>
        <taxon>Salamandridae</taxon>
        <taxon>Pleurodelinae</taxon>
        <taxon>Pleurodeles</taxon>
    </lineage>
</organism>
<reference evidence="1" key="1">
    <citation type="journal article" date="2022" name="bioRxiv">
        <title>Sequencing and chromosome-scale assembly of the giantPleurodeles waltlgenome.</title>
        <authorList>
            <person name="Brown T."/>
            <person name="Elewa A."/>
            <person name="Iarovenko S."/>
            <person name="Subramanian E."/>
            <person name="Araus A.J."/>
            <person name="Petzold A."/>
            <person name="Susuki M."/>
            <person name="Suzuki K.-i.T."/>
            <person name="Hayashi T."/>
            <person name="Toyoda A."/>
            <person name="Oliveira C."/>
            <person name="Osipova E."/>
            <person name="Leigh N.D."/>
            <person name="Simon A."/>
            <person name="Yun M.H."/>
        </authorList>
    </citation>
    <scope>NUCLEOTIDE SEQUENCE</scope>
    <source>
        <strain evidence="1">20211129_DDA</strain>
        <tissue evidence="1">Liver</tissue>
    </source>
</reference>
<evidence type="ECO:0000313" key="1">
    <source>
        <dbReference type="EMBL" id="KAJ1186000.1"/>
    </source>
</evidence>
<proteinExistence type="predicted"/>
<name>A0AAV7UC37_PLEWA</name>
<sequence>MMWRCRSWAGGSWEKPVRSPGEELRRLRCSLSGFLRSWCGHMIALFQDRNHVNSPSGLCPALGPLMGAPGPRQLEASVAGRRRRVGFCWKEPPSLYLRQKHVYRSSVVSSFHRPPTKDF</sequence>
<dbReference type="EMBL" id="JANPWB010000005">
    <property type="protein sequence ID" value="KAJ1186000.1"/>
    <property type="molecule type" value="Genomic_DNA"/>
</dbReference>
<comment type="caution">
    <text evidence="1">The sequence shown here is derived from an EMBL/GenBank/DDBJ whole genome shotgun (WGS) entry which is preliminary data.</text>
</comment>
<dbReference type="Proteomes" id="UP001066276">
    <property type="component" value="Chromosome 3_1"/>
</dbReference>
<protein>
    <submittedName>
        <fullName evidence="1">Uncharacterized protein</fullName>
    </submittedName>
</protein>
<evidence type="ECO:0000313" key="2">
    <source>
        <dbReference type="Proteomes" id="UP001066276"/>
    </source>
</evidence>
<keyword evidence="2" id="KW-1185">Reference proteome</keyword>